<reference evidence="1 2" key="1">
    <citation type="submission" date="2019-02" db="EMBL/GenBank/DDBJ databases">
        <title>Deep-cultivation of Planctomycetes and their phenomic and genomic characterization uncovers novel biology.</title>
        <authorList>
            <person name="Wiegand S."/>
            <person name="Jogler M."/>
            <person name="Boedeker C."/>
            <person name="Pinto D."/>
            <person name="Vollmers J."/>
            <person name="Rivas-Marin E."/>
            <person name="Kohn T."/>
            <person name="Peeters S.H."/>
            <person name="Heuer A."/>
            <person name="Rast P."/>
            <person name="Oberbeckmann S."/>
            <person name="Bunk B."/>
            <person name="Jeske O."/>
            <person name="Meyerdierks A."/>
            <person name="Storesund J.E."/>
            <person name="Kallscheuer N."/>
            <person name="Luecker S."/>
            <person name="Lage O.M."/>
            <person name="Pohl T."/>
            <person name="Merkel B.J."/>
            <person name="Hornburger P."/>
            <person name="Mueller R.-W."/>
            <person name="Bruemmer F."/>
            <person name="Labrenz M."/>
            <person name="Spormann A.M."/>
            <person name="Op den Camp H."/>
            <person name="Overmann J."/>
            <person name="Amann R."/>
            <person name="Jetten M.S.M."/>
            <person name="Mascher T."/>
            <person name="Medema M.H."/>
            <person name="Devos D.P."/>
            <person name="Kaster A.-K."/>
            <person name="Ovreas L."/>
            <person name="Rohde M."/>
            <person name="Galperin M.Y."/>
            <person name="Jogler C."/>
        </authorList>
    </citation>
    <scope>NUCLEOTIDE SEQUENCE [LARGE SCALE GENOMIC DNA]</scope>
    <source>
        <strain evidence="1 2">Pla163</strain>
    </source>
</reference>
<proteinExistence type="predicted"/>
<keyword evidence="2" id="KW-1185">Reference proteome</keyword>
<dbReference type="EMBL" id="CP036290">
    <property type="protein sequence ID" value="QDU84032.1"/>
    <property type="molecule type" value="Genomic_DNA"/>
</dbReference>
<name>A0A518CXS8_9BACT</name>
<evidence type="ECO:0000313" key="1">
    <source>
        <dbReference type="EMBL" id="QDU84032.1"/>
    </source>
</evidence>
<gene>
    <name evidence="1" type="ORF">Pla163_11330</name>
</gene>
<evidence type="ECO:0000313" key="2">
    <source>
        <dbReference type="Proteomes" id="UP000319342"/>
    </source>
</evidence>
<dbReference type="AlphaFoldDB" id="A0A518CXS8"/>
<dbReference type="Proteomes" id="UP000319342">
    <property type="component" value="Chromosome"/>
</dbReference>
<sequence>MDKSDYQAAWLHAMSNGALLTPKHDPASVPFPFAGVEPLRPDRLT</sequence>
<protein>
    <submittedName>
        <fullName evidence="1">Uncharacterized protein</fullName>
    </submittedName>
</protein>
<organism evidence="1 2">
    <name type="scientific">Rohdeia mirabilis</name>
    <dbReference type="NCBI Taxonomy" id="2528008"/>
    <lineage>
        <taxon>Bacteria</taxon>
        <taxon>Pseudomonadati</taxon>
        <taxon>Planctomycetota</taxon>
        <taxon>Planctomycetia</taxon>
        <taxon>Planctomycetia incertae sedis</taxon>
        <taxon>Rohdeia</taxon>
    </lineage>
</organism>
<accession>A0A518CXS8</accession>